<sequence length="302" mass="27989">MEAWFTAGLAALGWAELGGAYAYVSVVDGPTASEYLASLLGDTPASLSFIEQYLSHRQRLVGRGGPGVGAVTGAGGGGVAGAPAAASPAAAVAADSAGPQPSRWQADGRPLNCIRCGWVHTVPNRDGLCLFCASPLLSDGGVSAAAEPGGEEASAAAATAKPHPLAGGATPTPAAAAVARVAVAVATGEEGGSGGAGGGGGAADTVADISVIGGASGLPNSGAAAAAANGTVGVVGLPPLAGASLAVGEITLPGRGGGASTGVLANAGLGAPPPRFLITPAALEALLGAPAAAVAITAAGGS</sequence>
<protein>
    <submittedName>
        <fullName evidence="1">Uncharacterized protein</fullName>
    </submittedName>
</protein>
<gene>
    <name evidence="1" type="ORF">I4F81_010945</name>
</gene>
<dbReference type="Proteomes" id="UP000798662">
    <property type="component" value="Chromosome 3"/>
</dbReference>
<proteinExistence type="predicted"/>
<accession>A0ACC3CF58</accession>
<reference evidence="1" key="1">
    <citation type="submission" date="2019-11" db="EMBL/GenBank/DDBJ databases">
        <title>Nori genome reveals adaptations in red seaweeds to the harsh intertidal environment.</title>
        <authorList>
            <person name="Wang D."/>
            <person name="Mao Y."/>
        </authorList>
    </citation>
    <scope>NUCLEOTIDE SEQUENCE</scope>
    <source>
        <tissue evidence="1">Gametophyte</tissue>
    </source>
</reference>
<keyword evidence="2" id="KW-1185">Reference proteome</keyword>
<evidence type="ECO:0000313" key="1">
    <source>
        <dbReference type="EMBL" id="KAK1868458.1"/>
    </source>
</evidence>
<name>A0ACC3CF58_PYRYE</name>
<comment type="caution">
    <text evidence="1">The sequence shown here is derived from an EMBL/GenBank/DDBJ whole genome shotgun (WGS) entry which is preliminary data.</text>
</comment>
<dbReference type="EMBL" id="CM020620">
    <property type="protein sequence ID" value="KAK1868458.1"/>
    <property type="molecule type" value="Genomic_DNA"/>
</dbReference>
<evidence type="ECO:0000313" key="2">
    <source>
        <dbReference type="Proteomes" id="UP000798662"/>
    </source>
</evidence>
<organism evidence="1 2">
    <name type="scientific">Pyropia yezoensis</name>
    <name type="common">Susabi-nori</name>
    <name type="synonym">Porphyra yezoensis</name>
    <dbReference type="NCBI Taxonomy" id="2788"/>
    <lineage>
        <taxon>Eukaryota</taxon>
        <taxon>Rhodophyta</taxon>
        <taxon>Bangiophyceae</taxon>
        <taxon>Bangiales</taxon>
        <taxon>Bangiaceae</taxon>
        <taxon>Pyropia</taxon>
    </lineage>
</organism>